<feature type="region of interest" description="Disordered" evidence="6">
    <location>
        <begin position="1"/>
        <end position="20"/>
    </location>
</feature>
<dbReference type="EMBL" id="JAAXOT010000025">
    <property type="protein sequence ID" value="NKY60606.1"/>
    <property type="molecule type" value="Genomic_DNA"/>
</dbReference>
<comment type="caution">
    <text evidence="8">The sequence shown here is derived from an EMBL/GenBank/DDBJ whole genome shotgun (WGS) entry which is preliminary data.</text>
</comment>
<reference evidence="8 9" key="1">
    <citation type="submission" date="2020-04" db="EMBL/GenBank/DDBJ databases">
        <title>MicrobeNet Type strains.</title>
        <authorList>
            <person name="Nicholson A.C."/>
        </authorList>
    </citation>
    <scope>NUCLEOTIDE SEQUENCE [LARGE SCALE GENOMIC DNA]</scope>
    <source>
        <strain evidence="8 9">JCM 3332</strain>
    </source>
</reference>
<evidence type="ECO:0000256" key="5">
    <source>
        <dbReference type="PROSITE-ProRule" id="PRU00335"/>
    </source>
</evidence>
<sequence>MTETRERPRRGRPRTGPDPERFKEIMSAAANLFLEKGYDATSIQDIADSVGLLKGSLYHYVSSKEDFLFYVIKDTYAIALDEMSRVLELDVEPIARMAAFVRSHVFYAVANLTAYTIRLRELDKLSERRRAEVREGGRTYLGALQSILREGQEAGVFDRNLNVGPVSLMITGQLNDLTRWYSPAGAMSADALARTYAGLVLGSVVSDQAIAEHGGIEGLRRYAQQVDFGGPVAAETSLPASAS</sequence>
<keyword evidence="4" id="KW-0804">Transcription</keyword>
<dbReference type="PANTHER" id="PTHR30055">
    <property type="entry name" value="HTH-TYPE TRANSCRIPTIONAL REGULATOR RUTR"/>
    <property type="match status" value="1"/>
</dbReference>
<dbReference type="PROSITE" id="PS50977">
    <property type="entry name" value="HTH_TETR_2"/>
    <property type="match status" value="1"/>
</dbReference>
<evidence type="ECO:0000256" key="3">
    <source>
        <dbReference type="ARBA" id="ARBA00023125"/>
    </source>
</evidence>
<dbReference type="PRINTS" id="PR00455">
    <property type="entry name" value="HTHTETR"/>
</dbReference>
<protein>
    <submittedName>
        <fullName evidence="8">TetR/AcrR family transcriptional regulator</fullName>
    </submittedName>
</protein>
<organism evidence="8 9">
    <name type="scientific">Nocardia flavorosea</name>
    <dbReference type="NCBI Taxonomy" id="53429"/>
    <lineage>
        <taxon>Bacteria</taxon>
        <taxon>Bacillati</taxon>
        <taxon>Actinomycetota</taxon>
        <taxon>Actinomycetes</taxon>
        <taxon>Mycobacteriales</taxon>
        <taxon>Nocardiaceae</taxon>
        <taxon>Nocardia</taxon>
    </lineage>
</organism>
<proteinExistence type="predicted"/>
<dbReference type="RefSeq" id="WP_168433976.1">
    <property type="nucleotide sequence ID" value="NZ_JAAXOT010000025.1"/>
</dbReference>
<evidence type="ECO:0000256" key="4">
    <source>
        <dbReference type="ARBA" id="ARBA00023163"/>
    </source>
</evidence>
<keyword evidence="1" id="KW-0678">Repressor</keyword>
<keyword evidence="9" id="KW-1185">Reference proteome</keyword>
<dbReference type="AlphaFoldDB" id="A0A846YLS1"/>
<evidence type="ECO:0000313" key="8">
    <source>
        <dbReference type="EMBL" id="NKY60606.1"/>
    </source>
</evidence>
<dbReference type="InterPro" id="IPR041490">
    <property type="entry name" value="KstR2_TetR_C"/>
</dbReference>
<dbReference type="InterPro" id="IPR036271">
    <property type="entry name" value="Tet_transcr_reg_TetR-rel_C_sf"/>
</dbReference>
<gene>
    <name evidence="8" type="ORF">HGA15_31605</name>
</gene>
<dbReference type="GO" id="GO:0000976">
    <property type="term" value="F:transcription cis-regulatory region binding"/>
    <property type="evidence" value="ECO:0007669"/>
    <property type="project" value="TreeGrafter"/>
</dbReference>
<dbReference type="Gene3D" id="1.10.357.10">
    <property type="entry name" value="Tetracycline Repressor, domain 2"/>
    <property type="match status" value="1"/>
</dbReference>
<evidence type="ECO:0000259" key="7">
    <source>
        <dbReference type="PROSITE" id="PS50977"/>
    </source>
</evidence>
<dbReference type="InterPro" id="IPR050109">
    <property type="entry name" value="HTH-type_TetR-like_transc_reg"/>
</dbReference>
<dbReference type="PANTHER" id="PTHR30055:SF175">
    <property type="entry name" value="HTH-TYPE TRANSCRIPTIONAL REPRESSOR KSTR2"/>
    <property type="match status" value="1"/>
</dbReference>
<evidence type="ECO:0000256" key="2">
    <source>
        <dbReference type="ARBA" id="ARBA00023015"/>
    </source>
</evidence>
<accession>A0A846YLS1</accession>
<evidence type="ECO:0000256" key="1">
    <source>
        <dbReference type="ARBA" id="ARBA00022491"/>
    </source>
</evidence>
<evidence type="ECO:0000256" key="6">
    <source>
        <dbReference type="SAM" id="MobiDB-lite"/>
    </source>
</evidence>
<name>A0A846YLS1_9NOCA</name>
<dbReference type="Pfam" id="PF00440">
    <property type="entry name" value="TetR_N"/>
    <property type="match status" value="1"/>
</dbReference>
<keyword evidence="3 5" id="KW-0238">DNA-binding</keyword>
<dbReference type="SUPFAM" id="SSF48498">
    <property type="entry name" value="Tetracyclin repressor-like, C-terminal domain"/>
    <property type="match status" value="1"/>
</dbReference>
<dbReference type="SUPFAM" id="SSF46689">
    <property type="entry name" value="Homeodomain-like"/>
    <property type="match status" value="1"/>
</dbReference>
<keyword evidence="2" id="KW-0805">Transcription regulation</keyword>
<evidence type="ECO:0000313" key="9">
    <source>
        <dbReference type="Proteomes" id="UP000570678"/>
    </source>
</evidence>
<feature type="DNA-binding region" description="H-T-H motif" evidence="5">
    <location>
        <begin position="42"/>
        <end position="61"/>
    </location>
</feature>
<feature type="domain" description="HTH tetR-type" evidence="7">
    <location>
        <begin position="19"/>
        <end position="79"/>
    </location>
</feature>
<dbReference type="InterPro" id="IPR009057">
    <property type="entry name" value="Homeodomain-like_sf"/>
</dbReference>
<dbReference type="GO" id="GO:0003700">
    <property type="term" value="F:DNA-binding transcription factor activity"/>
    <property type="evidence" value="ECO:0007669"/>
    <property type="project" value="TreeGrafter"/>
</dbReference>
<dbReference type="Pfam" id="PF17932">
    <property type="entry name" value="TetR_C_24"/>
    <property type="match status" value="1"/>
</dbReference>
<dbReference type="Proteomes" id="UP000570678">
    <property type="component" value="Unassembled WGS sequence"/>
</dbReference>
<dbReference type="InterPro" id="IPR001647">
    <property type="entry name" value="HTH_TetR"/>
</dbReference>